<evidence type="ECO:0000259" key="1">
    <source>
        <dbReference type="PROSITE" id="PS50943"/>
    </source>
</evidence>
<protein>
    <submittedName>
        <fullName evidence="2">HTH-type transcriptional regulator / antitoxin HigA</fullName>
    </submittedName>
</protein>
<reference evidence="2 3" key="1">
    <citation type="submission" date="2016-10" db="EMBL/GenBank/DDBJ databases">
        <authorList>
            <person name="de Groot N.N."/>
        </authorList>
    </citation>
    <scope>NUCLEOTIDE SEQUENCE [LARGE SCALE GENOMIC DNA]</scope>
    <source>
        <strain evidence="2 3">CGMCC 1.3430</strain>
    </source>
</reference>
<dbReference type="SMART" id="SM00530">
    <property type="entry name" value="HTH_XRE"/>
    <property type="match status" value="1"/>
</dbReference>
<dbReference type="CDD" id="cd00093">
    <property type="entry name" value="HTH_XRE"/>
    <property type="match status" value="1"/>
</dbReference>
<dbReference type="PANTHER" id="PTHR40455">
    <property type="entry name" value="ANTITOXIN HIGA"/>
    <property type="match status" value="1"/>
</dbReference>
<name>A0A1H3ZNU9_ALKAM</name>
<dbReference type="GO" id="GO:0001046">
    <property type="term" value="F:core promoter sequence-specific DNA binding"/>
    <property type="evidence" value="ECO:0007669"/>
    <property type="project" value="TreeGrafter"/>
</dbReference>
<dbReference type="PROSITE" id="PS50943">
    <property type="entry name" value="HTH_CROC1"/>
    <property type="match status" value="1"/>
</dbReference>
<proteinExistence type="predicted"/>
<dbReference type="InterPro" id="IPR010982">
    <property type="entry name" value="Lambda_DNA-bd_dom_sf"/>
</dbReference>
<dbReference type="Proteomes" id="UP000198773">
    <property type="component" value="Unassembled WGS sequence"/>
</dbReference>
<dbReference type="OrthoDB" id="5771335at2"/>
<dbReference type="Gene3D" id="1.10.260.40">
    <property type="entry name" value="lambda repressor-like DNA-binding domains"/>
    <property type="match status" value="1"/>
</dbReference>
<dbReference type="Pfam" id="PF01381">
    <property type="entry name" value="HTH_3"/>
    <property type="match status" value="1"/>
</dbReference>
<gene>
    <name evidence="2" type="ORF">SAMN04488051_102284</name>
</gene>
<sequence length="139" mass="15827">MLDVQAMKSLSQQITQVMPWVQGINSDQQYDELLALMDELVEDYDANQVLIELLFPALQEYEETAERFKAFNQRIEELDPGIAMLRLLIDQHGLTQSDFQQEIGGKSLVSQILSGKRSLTLGHIRALSKRFDIPAAMFV</sequence>
<dbReference type="STRING" id="152573.SAMN04488051_102284"/>
<keyword evidence="3" id="KW-1185">Reference proteome</keyword>
<dbReference type="InterPro" id="IPR039060">
    <property type="entry name" value="Antitox_HigA"/>
</dbReference>
<dbReference type="PANTHER" id="PTHR40455:SF1">
    <property type="entry name" value="ANTITOXIN HIGA"/>
    <property type="match status" value="1"/>
</dbReference>
<dbReference type="SUPFAM" id="SSF47413">
    <property type="entry name" value="lambda repressor-like DNA-binding domains"/>
    <property type="match status" value="1"/>
</dbReference>
<accession>A0A1H3ZNU9</accession>
<organism evidence="2 3">
    <name type="scientific">Alkalimonas amylolytica</name>
    <dbReference type="NCBI Taxonomy" id="152573"/>
    <lineage>
        <taxon>Bacteria</taxon>
        <taxon>Pseudomonadati</taxon>
        <taxon>Pseudomonadota</taxon>
        <taxon>Gammaproteobacteria</taxon>
        <taxon>Alkalimonas</taxon>
    </lineage>
</organism>
<evidence type="ECO:0000313" key="3">
    <source>
        <dbReference type="Proteomes" id="UP000198773"/>
    </source>
</evidence>
<evidence type="ECO:0000313" key="2">
    <source>
        <dbReference type="EMBL" id="SEA25446.1"/>
    </source>
</evidence>
<feature type="domain" description="HTH cro/C1-type" evidence="1">
    <location>
        <begin position="85"/>
        <end position="138"/>
    </location>
</feature>
<dbReference type="AlphaFoldDB" id="A0A1H3ZNU9"/>
<dbReference type="RefSeq" id="WP_091340430.1">
    <property type="nucleotide sequence ID" value="NZ_FNRM01000002.1"/>
</dbReference>
<dbReference type="EMBL" id="FNRM01000002">
    <property type="protein sequence ID" value="SEA25446.1"/>
    <property type="molecule type" value="Genomic_DNA"/>
</dbReference>
<dbReference type="GO" id="GO:0006355">
    <property type="term" value="P:regulation of DNA-templated transcription"/>
    <property type="evidence" value="ECO:0007669"/>
    <property type="project" value="InterPro"/>
</dbReference>
<dbReference type="InterPro" id="IPR001387">
    <property type="entry name" value="Cro/C1-type_HTH"/>
</dbReference>